<keyword evidence="1" id="KW-0472">Membrane</keyword>
<feature type="transmembrane region" description="Helical" evidence="1">
    <location>
        <begin position="12"/>
        <end position="34"/>
    </location>
</feature>
<dbReference type="GO" id="GO:0016780">
    <property type="term" value="F:phosphotransferase activity, for other substituted phosphate groups"/>
    <property type="evidence" value="ECO:0007669"/>
    <property type="project" value="TreeGrafter"/>
</dbReference>
<keyword evidence="1" id="KW-1133">Transmembrane helix</keyword>
<feature type="transmembrane region" description="Helical" evidence="1">
    <location>
        <begin position="79"/>
        <end position="99"/>
    </location>
</feature>
<evidence type="ECO:0000259" key="2">
    <source>
        <dbReference type="Pfam" id="PF02397"/>
    </source>
</evidence>
<feature type="transmembrane region" description="Helical" evidence="1">
    <location>
        <begin position="105"/>
        <end position="127"/>
    </location>
</feature>
<evidence type="ECO:0000256" key="1">
    <source>
        <dbReference type="SAM" id="Phobius"/>
    </source>
</evidence>
<proteinExistence type="predicted"/>
<name>A0A644W8R4_9ZZZZ</name>
<dbReference type="PANTHER" id="PTHR30576">
    <property type="entry name" value="COLANIC BIOSYNTHESIS UDP-GLUCOSE LIPID CARRIER TRANSFERASE"/>
    <property type="match status" value="1"/>
</dbReference>
<dbReference type="InterPro" id="IPR003362">
    <property type="entry name" value="Bact_transf"/>
</dbReference>
<organism evidence="3">
    <name type="scientific">bioreactor metagenome</name>
    <dbReference type="NCBI Taxonomy" id="1076179"/>
    <lineage>
        <taxon>unclassified sequences</taxon>
        <taxon>metagenomes</taxon>
        <taxon>ecological metagenomes</taxon>
    </lineage>
</organism>
<keyword evidence="1" id="KW-0812">Transmembrane</keyword>
<sequence length="511" mass="60329">MKQKSNKLIYTPSITVVLADLLLLTVAVLIVLAVTPFSSDIPFQKYFDFTFFYFACWFISSYLLKRYTLERSNSYMNNIFKLLWTILIVQIILSALFLTPLNTSYSIWIIVGYSLLMFSLGSISYIIQFSISNAVEYKDILELKKDKPEDSKIVTKKLDKRSSQILIDSIIEYSGEKVFYFISRYLDFNLKNNLVSFSSNYFDIKSKPEKKFTGIAIFNKLNNIRGINKLFSIVNHKLPMEGTFVCNFEQRSTRKKRIYDKYPRGLNYIIYFFDYLTRRVIPKFLVMDKIYYNITRGKNRILSKTEVLGRLVYCGFDIVETKKLNEITYVIAKKIKNLDVILESKRYGPLLTLRRLGKNGKVFNVYKFRTMYSYAEYLQAYIYRTSKLQKGGKFNKDIRVNTMGKFMRKYWIDELPMFINVLRGEMKLVGVRPLSQHYYSLYSPELQKMRIRYKPGLLPPFYADLPETLDEIQESEFRYLQSCEKNGVFVTDMKYLVKILNNILIKRVKSA</sequence>
<dbReference type="AlphaFoldDB" id="A0A644W8R4"/>
<dbReference type="PANTHER" id="PTHR30576:SF0">
    <property type="entry name" value="UNDECAPRENYL-PHOSPHATE N-ACETYLGALACTOSAMINYL 1-PHOSPHATE TRANSFERASE-RELATED"/>
    <property type="match status" value="1"/>
</dbReference>
<evidence type="ECO:0000313" key="3">
    <source>
        <dbReference type="EMBL" id="MPM00186.1"/>
    </source>
</evidence>
<comment type="caution">
    <text evidence="3">The sequence shown here is derived from an EMBL/GenBank/DDBJ whole genome shotgun (WGS) entry which is preliminary data.</text>
</comment>
<dbReference type="Pfam" id="PF02397">
    <property type="entry name" value="Bac_transf"/>
    <property type="match status" value="1"/>
</dbReference>
<reference evidence="3" key="1">
    <citation type="submission" date="2019-08" db="EMBL/GenBank/DDBJ databases">
        <authorList>
            <person name="Kucharzyk K."/>
            <person name="Murdoch R.W."/>
            <person name="Higgins S."/>
            <person name="Loffler F."/>
        </authorList>
    </citation>
    <scope>NUCLEOTIDE SEQUENCE</scope>
</reference>
<feature type="domain" description="Bacterial sugar transferase" evidence="2">
    <location>
        <begin position="349"/>
        <end position="501"/>
    </location>
</feature>
<gene>
    <name evidence="3" type="ORF">SDC9_46409</name>
</gene>
<feature type="transmembrane region" description="Helical" evidence="1">
    <location>
        <begin position="46"/>
        <end position="67"/>
    </location>
</feature>
<dbReference type="EMBL" id="VSSQ01000713">
    <property type="protein sequence ID" value="MPM00186.1"/>
    <property type="molecule type" value="Genomic_DNA"/>
</dbReference>
<protein>
    <recommendedName>
        <fullName evidence="2">Bacterial sugar transferase domain-containing protein</fullName>
    </recommendedName>
</protein>
<accession>A0A644W8R4</accession>